<gene>
    <name evidence="2" type="ORF">PHYPA_024810</name>
</gene>
<dbReference type="PaxDb" id="3218-PP1S9_202V6.1"/>
<feature type="compositionally biased region" description="Basic and acidic residues" evidence="1">
    <location>
        <begin position="1"/>
        <end position="13"/>
    </location>
</feature>
<dbReference type="Gramene" id="Pp3c20_6770V3.1">
    <property type="protein sequence ID" value="Pp3c20_6770V3.1"/>
    <property type="gene ID" value="Pp3c20_6770"/>
</dbReference>
<feature type="region of interest" description="Disordered" evidence="1">
    <location>
        <begin position="1"/>
        <end position="29"/>
    </location>
</feature>
<evidence type="ECO:0000313" key="3">
    <source>
        <dbReference type="EnsemblPlants" id="Pp3c20_6770V3.1"/>
    </source>
</evidence>
<evidence type="ECO:0000256" key="1">
    <source>
        <dbReference type="SAM" id="MobiDB-lite"/>
    </source>
</evidence>
<dbReference type="AlphaFoldDB" id="A0A2K1IUB6"/>
<accession>A0A2K1IUB6</accession>
<dbReference type="Proteomes" id="UP000006727">
    <property type="component" value="Chromosome 20"/>
</dbReference>
<protein>
    <submittedName>
        <fullName evidence="2 3">Uncharacterized protein</fullName>
    </submittedName>
</protein>
<dbReference type="EnsemblPlants" id="Pp3c20_6770V3.1">
    <property type="protein sequence ID" value="Pp3c20_6770V3.1"/>
    <property type="gene ID" value="Pp3c20_6770"/>
</dbReference>
<dbReference type="InParanoid" id="A0A2K1IUB6"/>
<evidence type="ECO:0000313" key="4">
    <source>
        <dbReference type="Proteomes" id="UP000006727"/>
    </source>
</evidence>
<keyword evidence="4" id="KW-1185">Reference proteome</keyword>
<sequence>MGRFEQDMRDLRSKTLQSLPPPPRAGIRGHAKTTFAEYTEDFDSVENKSLESVKAALASGEGEHKAATKKKEIPETPARQT</sequence>
<feature type="region of interest" description="Disordered" evidence="1">
    <location>
        <begin position="56"/>
        <end position="81"/>
    </location>
</feature>
<name>A0A2K1IUB6_PHYPA</name>
<dbReference type="EMBL" id="ABEU02000020">
    <property type="protein sequence ID" value="PNR32867.1"/>
    <property type="molecule type" value="Genomic_DNA"/>
</dbReference>
<organism evidence="2">
    <name type="scientific">Physcomitrium patens</name>
    <name type="common">Spreading-leaved earth moss</name>
    <name type="synonym">Physcomitrella patens</name>
    <dbReference type="NCBI Taxonomy" id="3218"/>
    <lineage>
        <taxon>Eukaryota</taxon>
        <taxon>Viridiplantae</taxon>
        <taxon>Streptophyta</taxon>
        <taxon>Embryophyta</taxon>
        <taxon>Bryophyta</taxon>
        <taxon>Bryophytina</taxon>
        <taxon>Bryopsida</taxon>
        <taxon>Funariidae</taxon>
        <taxon>Funariales</taxon>
        <taxon>Funariaceae</taxon>
        <taxon>Physcomitrium</taxon>
    </lineage>
</organism>
<evidence type="ECO:0000313" key="2">
    <source>
        <dbReference type="EMBL" id="PNR32867.1"/>
    </source>
</evidence>
<feature type="compositionally biased region" description="Basic and acidic residues" evidence="1">
    <location>
        <begin position="61"/>
        <end position="74"/>
    </location>
</feature>
<reference evidence="2 4" key="2">
    <citation type="journal article" date="2018" name="Plant J.">
        <title>The Physcomitrella patens chromosome-scale assembly reveals moss genome structure and evolution.</title>
        <authorList>
            <person name="Lang D."/>
            <person name="Ullrich K.K."/>
            <person name="Murat F."/>
            <person name="Fuchs J."/>
            <person name="Jenkins J."/>
            <person name="Haas F.B."/>
            <person name="Piednoel M."/>
            <person name="Gundlach H."/>
            <person name="Van Bel M."/>
            <person name="Meyberg R."/>
            <person name="Vives C."/>
            <person name="Morata J."/>
            <person name="Symeonidi A."/>
            <person name="Hiss M."/>
            <person name="Muchero W."/>
            <person name="Kamisugi Y."/>
            <person name="Saleh O."/>
            <person name="Blanc G."/>
            <person name="Decker E.L."/>
            <person name="van Gessel N."/>
            <person name="Grimwood J."/>
            <person name="Hayes R.D."/>
            <person name="Graham S.W."/>
            <person name="Gunter L.E."/>
            <person name="McDaniel S.F."/>
            <person name="Hoernstein S.N.W."/>
            <person name="Larsson A."/>
            <person name="Li F.W."/>
            <person name="Perroud P.F."/>
            <person name="Phillips J."/>
            <person name="Ranjan P."/>
            <person name="Rokshar D.S."/>
            <person name="Rothfels C.J."/>
            <person name="Schneider L."/>
            <person name="Shu S."/>
            <person name="Stevenson D.W."/>
            <person name="Thummler F."/>
            <person name="Tillich M."/>
            <person name="Villarreal Aguilar J.C."/>
            <person name="Widiez T."/>
            <person name="Wong G.K."/>
            <person name="Wymore A."/>
            <person name="Zhang Y."/>
            <person name="Zimmer A.D."/>
            <person name="Quatrano R.S."/>
            <person name="Mayer K.F.X."/>
            <person name="Goodstein D."/>
            <person name="Casacuberta J.M."/>
            <person name="Vandepoele K."/>
            <person name="Reski R."/>
            <person name="Cuming A.C."/>
            <person name="Tuskan G.A."/>
            <person name="Maumus F."/>
            <person name="Salse J."/>
            <person name="Schmutz J."/>
            <person name="Rensing S.A."/>
        </authorList>
    </citation>
    <scope>NUCLEOTIDE SEQUENCE [LARGE SCALE GENOMIC DNA]</scope>
    <source>
        <strain evidence="3 4">cv. Gransden 2004</strain>
    </source>
</reference>
<proteinExistence type="predicted"/>
<reference evidence="3" key="3">
    <citation type="submission" date="2020-12" db="UniProtKB">
        <authorList>
            <consortium name="EnsemblPlants"/>
        </authorList>
    </citation>
    <scope>IDENTIFICATION</scope>
</reference>
<reference evidence="2 4" key="1">
    <citation type="journal article" date="2008" name="Science">
        <title>The Physcomitrella genome reveals evolutionary insights into the conquest of land by plants.</title>
        <authorList>
            <person name="Rensing S."/>
            <person name="Lang D."/>
            <person name="Zimmer A."/>
            <person name="Terry A."/>
            <person name="Salamov A."/>
            <person name="Shapiro H."/>
            <person name="Nishiyama T."/>
            <person name="Perroud P.-F."/>
            <person name="Lindquist E."/>
            <person name="Kamisugi Y."/>
            <person name="Tanahashi T."/>
            <person name="Sakakibara K."/>
            <person name="Fujita T."/>
            <person name="Oishi K."/>
            <person name="Shin-I T."/>
            <person name="Kuroki Y."/>
            <person name="Toyoda A."/>
            <person name="Suzuki Y."/>
            <person name="Hashimoto A."/>
            <person name="Yamaguchi K."/>
            <person name="Sugano A."/>
            <person name="Kohara Y."/>
            <person name="Fujiyama A."/>
            <person name="Anterola A."/>
            <person name="Aoki S."/>
            <person name="Ashton N."/>
            <person name="Barbazuk W.B."/>
            <person name="Barker E."/>
            <person name="Bennetzen J."/>
            <person name="Bezanilla M."/>
            <person name="Blankenship R."/>
            <person name="Cho S.H."/>
            <person name="Dutcher S."/>
            <person name="Estelle M."/>
            <person name="Fawcett J.A."/>
            <person name="Gundlach H."/>
            <person name="Hanada K."/>
            <person name="Heyl A."/>
            <person name="Hicks K.A."/>
            <person name="Hugh J."/>
            <person name="Lohr M."/>
            <person name="Mayer K."/>
            <person name="Melkozernov A."/>
            <person name="Murata T."/>
            <person name="Nelson D."/>
            <person name="Pils B."/>
            <person name="Prigge M."/>
            <person name="Reiss B."/>
            <person name="Renner T."/>
            <person name="Rombauts S."/>
            <person name="Rushton P."/>
            <person name="Sanderfoot A."/>
            <person name="Schween G."/>
            <person name="Shiu S.-H."/>
            <person name="Stueber K."/>
            <person name="Theodoulou F.L."/>
            <person name="Tu H."/>
            <person name="Van de Peer Y."/>
            <person name="Verrier P.J."/>
            <person name="Waters E."/>
            <person name="Wood A."/>
            <person name="Yang L."/>
            <person name="Cove D."/>
            <person name="Cuming A."/>
            <person name="Hasebe M."/>
            <person name="Lucas S."/>
            <person name="Mishler D.B."/>
            <person name="Reski R."/>
            <person name="Grigoriev I."/>
            <person name="Quatrano R.S."/>
            <person name="Boore J.L."/>
        </authorList>
    </citation>
    <scope>NUCLEOTIDE SEQUENCE [LARGE SCALE GENOMIC DNA]</scope>
    <source>
        <strain evidence="3 4">cv. Gransden 2004</strain>
    </source>
</reference>